<dbReference type="InterPro" id="IPR037393">
    <property type="entry name" value="Bud22/SRFB1"/>
</dbReference>
<dbReference type="eggNOG" id="ENOG502QV1I">
    <property type="taxonomic scope" value="Eukaryota"/>
</dbReference>
<feature type="region of interest" description="Disordered" evidence="1">
    <location>
        <begin position="192"/>
        <end position="255"/>
    </location>
</feature>
<evidence type="ECO:0000313" key="3">
    <source>
        <dbReference type="Proteomes" id="UP000007875"/>
    </source>
</evidence>
<dbReference type="GO" id="GO:0030686">
    <property type="term" value="C:90S preribosome"/>
    <property type="evidence" value="ECO:0007669"/>
    <property type="project" value="TreeGrafter"/>
</dbReference>
<evidence type="ECO:0008006" key="4">
    <source>
        <dbReference type="Google" id="ProtNLM"/>
    </source>
</evidence>
<feature type="region of interest" description="Disordered" evidence="1">
    <location>
        <begin position="338"/>
        <end position="441"/>
    </location>
</feature>
<dbReference type="PANTHER" id="PTHR23325:SF1">
    <property type="entry name" value="SERUM RESPONSE FACTOR-BINDING PROTEIN 1"/>
    <property type="match status" value="1"/>
</dbReference>
<dbReference type="PANTHER" id="PTHR23325">
    <property type="entry name" value="SERUM RESPONSE FACTOR-BINDING"/>
    <property type="match status" value="1"/>
</dbReference>
<organism evidence="2 3">
    <name type="scientific">Ciona savignyi</name>
    <name type="common">Pacific transparent sea squirt</name>
    <dbReference type="NCBI Taxonomy" id="51511"/>
    <lineage>
        <taxon>Eukaryota</taxon>
        <taxon>Metazoa</taxon>
        <taxon>Chordata</taxon>
        <taxon>Tunicata</taxon>
        <taxon>Ascidiacea</taxon>
        <taxon>Phlebobranchia</taxon>
        <taxon>Cionidae</taxon>
        <taxon>Ciona</taxon>
    </lineage>
</organism>
<evidence type="ECO:0000313" key="2">
    <source>
        <dbReference type="Ensembl" id="ENSCSAVP00000000703.1"/>
    </source>
</evidence>
<dbReference type="HOGENOM" id="CLU_621040_0_0_1"/>
<feature type="region of interest" description="Disordered" evidence="1">
    <location>
        <begin position="136"/>
        <end position="156"/>
    </location>
</feature>
<reference evidence="2" key="2">
    <citation type="submission" date="2025-08" db="UniProtKB">
        <authorList>
            <consortium name="Ensembl"/>
        </authorList>
    </citation>
    <scope>IDENTIFICATION</scope>
</reference>
<dbReference type="Ensembl" id="ENSCSAVT00000000710.1">
    <property type="protein sequence ID" value="ENSCSAVP00000000703.1"/>
    <property type="gene ID" value="ENSCSAVG00000000395.1"/>
</dbReference>
<feature type="compositionally biased region" description="Polar residues" evidence="1">
    <location>
        <begin position="195"/>
        <end position="205"/>
    </location>
</feature>
<sequence length="441" mass="49656">MVLMRRNIKRAKIHVISKLVRRIKNLRNKKGNEGDRRKNATRADRLLEEIDLIKDMKCDDIFKRMLLVELADIGKVEELKDRALLRIAAVSFIKPKIIELKNQLQHFDVERSKKDRTTSVNVAQKLDKISMGALREEKQQTERRDEDVQKKLEERGVESLGTKDVVANSMSLNGGSDELVEHQSISLINPGVDNVLSQDRGNSPEPQGLCKADPRESPNVQDFSNSDTGSEPNNLDGSDPGESPGPQDLDDGSTEFVLPEFYRQQNALEEKRDALKMMMSSGDDITDVLENIGKDFLPCDVTEEEEGSEDDPFFMEETEGSIDQAEPNKLTTTKSVFLSSLSGRRGGKPPYTKPPVAHKKKNRLGQRARKKLHGREHSVQRGNPGKRKAAMRPSKTKVAKIAPKVGNTELTNLHPSWQASQAKKKQNSIQKFEGTRIRFDD</sequence>
<protein>
    <recommendedName>
        <fullName evidence="4">Serum response factor-binding protein 1</fullName>
    </recommendedName>
</protein>
<feature type="compositionally biased region" description="Basic residues" evidence="1">
    <location>
        <begin position="356"/>
        <end position="374"/>
    </location>
</feature>
<feature type="compositionally biased region" description="Basic residues" evidence="1">
    <location>
        <begin position="384"/>
        <end position="398"/>
    </location>
</feature>
<evidence type="ECO:0000256" key="1">
    <source>
        <dbReference type="SAM" id="MobiDB-lite"/>
    </source>
</evidence>
<feature type="compositionally biased region" description="Polar residues" evidence="1">
    <location>
        <begin position="218"/>
        <end position="236"/>
    </location>
</feature>
<dbReference type="GO" id="GO:0005634">
    <property type="term" value="C:nucleus"/>
    <property type="evidence" value="ECO:0007669"/>
    <property type="project" value="TreeGrafter"/>
</dbReference>
<dbReference type="InParanoid" id="H2Y5V5"/>
<name>H2Y5V5_CIOSA</name>
<dbReference type="STRING" id="51511.ENSCSAVP00000000703"/>
<dbReference type="Proteomes" id="UP000007875">
    <property type="component" value="Unassembled WGS sequence"/>
</dbReference>
<feature type="compositionally biased region" description="Polar residues" evidence="1">
    <location>
        <begin position="408"/>
        <end position="421"/>
    </location>
</feature>
<dbReference type="AlphaFoldDB" id="H2Y5V5"/>
<keyword evidence="3" id="KW-1185">Reference proteome</keyword>
<accession>H2Y5V5</accession>
<reference evidence="2" key="3">
    <citation type="submission" date="2025-09" db="UniProtKB">
        <authorList>
            <consortium name="Ensembl"/>
        </authorList>
    </citation>
    <scope>IDENTIFICATION</scope>
</reference>
<proteinExistence type="predicted"/>
<reference evidence="3" key="1">
    <citation type="submission" date="2003-08" db="EMBL/GenBank/DDBJ databases">
        <authorList>
            <person name="Birren B."/>
            <person name="Nusbaum C."/>
            <person name="Abebe A."/>
            <person name="Abouelleil A."/>
            <person name="Adekoya E."/>
            <person name="Ait-zahra M."/>
            <person name="Allen N."/>
            <person name="Allen T."/>
            <person name="An P."/>
            <person name="Anderson M."/>
            <person name="Anderson S."/>
            <person name="Arachchi H."/>
            <person name="Armbruster J."/>
            <person name="Bachantsang P."/>
            <person name="Baldwin J."/>
            <person name="Barry A."/>
            <person name="Bayul T."/>
            <person name="Blitshsteyn B."/>
            <person name="Bloom T."/>
            <person name="Blye J."/>
            <person name="Boguslavskiy L."/>
            <person name="Borowsky M."/>
            <person name="Boukhgalter B."/>
            <person name="Brunache A."/>
            <person name="Butler J."/>
            <person name="Calixte N."/>
            <person name="Calvo S."/>
            <person name="Camarata J."/>
            <person name="Campo K."/>
            <person name="Chang J."/>
            <person name="Cheshatsang Y."/>
            <person name="Citroen M."/>
            <person name="Collymore A."/>
            <person name="Considine T."/>
            <person name="Cook A."/>
            <person name="Cooke P."/>
            <person name="Corum B."/>
            <person name="Cuomo C."/>
            <person name="David R."/>
            <person name="Dawoe T."/>
            <person name="Degray S."/>
            <person name="Dodge S."/>
            <person name="Dooley K."/>
            <person name="Dorje P."/>
            <person name="Dorjee K."/>
            <person name="Dorris L."/>
            <person name="Duffey N."/>
            <person name="Dupes A."/>
            <person name="Elkins T."/>
            <person name="Engels R."/>
            <person name="Erickson J."/>
            <person name="Farina A."/>
            <person name="Faro S."/>
            <person name="Ferreira P."/>
            <person name="Fischer H."/>
            <person name="Fitzgerald M."/>
            <person name="Foley K."/>
            <person name="Gage D."/>
            <person name="Galagan J."/>
            <person name="Gearin G."/>
            <person name="Gnerre S."/>
            <person name="Gnirke A."/>
            <person name="Goyette A."/>
            <person name="Graham J."/>
            <person name="Grandbois E."/>
            <person name="Gyaltsen K."/>
            <person name="Hafez N."/>
            <person name="Hagopian D."/>
            <person name="Hagos B."/>
            <person name="Hall J."/>
            <person name="Hatcher B."/>
            <person name="Heller A."/>
            <person name="Higgins H."/>
            <person name="Honan T."/>
            <person name="Horn A."/>
            <person name="Houde N."/>
            <person name="Hughes L."/>
            <person name="Hulme W."/>
            <person name="Husby E."/>
            <person name="Iliev I."/>
            <person name="Jaffe D."/>
            <person name="Jones C."/>
            <person name="Kamal M."/>
            <person name="Kamat A."/>
            <person name="Kamvysselis M."/>
            <person name="Karlsson E."/>
            <person name="Kells C."/>
            <person name="Kieu A."/>
            <person name="Kisner P."/>
            <person name="Kodira C."/>
            <person name="Kulbokas E."/>
            <person name="Labutti K."/>
            <person name="Lama D."/>
            <person name="Landers T."/>
            <person name="Leger J."/>
            <person name="Levine S."/>
            <person name="Lewis D."/>
            <person name="Lewis T."/>
            <person name="Lindblad-toh K."/>
            <person name="Liu X."/>
            <person name="Lokyitsang T."/>
            <person name="Lokyitsang Y."/>
            <person name="Lucien O."/>
            <person name="Lui A."/>
            <person name="Ma L.J."/>
            <person name="Mabbitt R."/>
            <person name="Macdonald J."/>
            <person name="Maclean C."/>
            <person name="Major J."/>
            <person name="Manning J."/>
            <person name="Marabella R."/>
            <person name="Maru K."/>
            <person name="Matthews C."/>
            <person name="Mauceli E."/>
            <person name="Mccarthy M."/>
            <person name="Mcdonough S."/>
            <person name="Mcghee T."/>
            <person name="Meldrim J."/>
            <person name="Meneus L."/>
            <person name="Mesirov J."/>
            <person name="Mihalev A."/>
            <person name="Mihova T."/>
            <person name="Mikkelsen T."/>
            <person name="Mlenga V."/>
            <person name="Moru K."/>
            <person name="Mozes J."/>
            <person name="Mulrain L."/>
            <person name="Munson G."/>
            <person name="Naylor J."/>
            <person name="Newes C."/>
            <person name="Nguyen C."/>
            <person name="Nguyen N."/>
            <person name="Nguyen T."/>
            <person name="Nicol R."/>
            <person name="Nielsen C."/>
            <person name="Nizzari M."/>
            <person name="Norbu C."/>
            <person name="Norbu N."/>
            <person name="O'donnell P."/>
            <person name="Okoawo O."/>
            <person name="O'leary S."/>
            <person name="Omotosho B."/>
            <person name="O'neill K."/>
            <person name="Osman S."/>
            <person name="Parker S."/>
            <person name="Perrin D."/>
            <person name="Phunkhang P."/>
            <person name="Piqani B."/>
            <person name="Purcell S."/>
            <person name="Rachupka T."/>
            <person name="Ramasamy U."/>
            <person name="Rameau R."/>
            <person name="Ray V."/>
            <person name="Raymond C."/>
            <person name="Retta R."/>
            <person name="Richardson S."/>
            <person name="Rise C."/>
            <person name="Rodriguez J."/>
            <person name="Rogers J."/>
            <person name="Rogov P."/>
            <person name="Rutman M."/>
            <person name="Schupbach R."/>
            <person name="Seaman C."/>
            <person name="Settipalli S."/>
            <person name="Sharpe T."/>
            <person name="Sheridan J."/>
            <person name="Sherpa N."/>
            <person name="Shi J."/>
            <person name="Smirnov S."/>
            <person name="Smith C."/>
            <person name="Sougnez C."/>
            <person name="Spencer B."/>
            <person name="Stalker J."/>
            <person name="Stange-thomann N."/>
            <person name="Stavropoulos S."/>
            <person name="Stetson K."/>
            <person name="Stone C."/>
            <person name="Stone S."/>
            <person name="Stubbs M."/>
            <person name="Talamas J."/>
            <person name="Tchuinga P."/>
            <person name="Tenzing P."/>
            <person name="Tesfaye S."/>
            <person name="Theodore J."/>
            <person name="Thoulutsang Y."/>
            <person name="Topham K."/>
            <person name="Towey S."/>
            <person name="Tsamla T."/>
            <person name="Tsomo N."/>
            <person name="Vallee D."/>
            <person name="Vassiliev H."/>
            <person name="Venkataraman V."/>
            <person name="Vinson J."/>
            <person name="Vo A."/>
            <person name="Wade C."/>
            <person name="Wang S."/>
            <person name="Wangchuk T."/>
            <person name="Wangdi T."/>
            <person name="Whittaker C."/>
            <person name="Wilkinson J."/>
            <person name="Wu Y."/>
            <person name="Wyman D."/>
            <person name="Yadav S."/>
            <person name="Yang S."/>
            <person name="Yang X."/>
            <person name="Yeager S."/>
            <person name="Yee E."/>
            <person name="Young G."/>
            <person name="Zainoun J."/>
            <person name="Zembeck L."/>
            <person name="Zimmer A."/>
            <person name="Zody M."/>
            <person name="Lander E."/>
        </authorList>
    </citation>
    <scope>NUCLEOTIDE SEQUENCE [LARGE SCALE GENOMIC DNA]</scope>
</reference>
<dbReference type="GO" id="GO:0030490">
    <property type="term" value="P:maturation of SSU-rRNA"/>
    <property type="evidence" value="ECO:0007669"/>
    <property type="project" value="TreeGrafter"/>
</dbReference>
<dbReference type="OMA" id="SKLLEIX"/>